<evidence type="ECO:0000256" key="1">
    <source>
        <dbReference type="ARBA" id="ARBA00038215"/>
    </source>
</evidence>
<dbReference type="OrthoDB" id="5946976at2759"/>
<evidence type="ECO:0000259" key="2">
    <source>
        <dbReference type="Pfam" id="PF00144"/>
    </source>
</evidence>
<dbReference type="SUPFAM" id="SSF56601">
    <property type="entry name" value="beta-lactamase/transpeptidase-like"/>
    <property type="match status" value="1"/>
</dbReference>
<sequence>MVVKSQDLWGNGVTQPPVGSLPSRLRVWTLRSSAKESFVNLGGPRLVAVLLGYFGKITLVDLLAHRTGYARLDTIWVGQCSEVLVSQAELIARVNALPRIRGSRSEWMYNNWMYALAGLVIVRTREEKSYLEFMKKRVLQEFGLNRSCIERNDVIDDNSQAYAASIAGTPMRGADPLTPRKHIHPKNDTAERYITRPSGAQLRHGLHATHALVRTEPPSRNQAVAETNPVPPFVVRFHFTPDLDAAVVVLGNTKALGDANELVMRLLIGQILNSAGRRPQYDYVGVYVGLGYTMKIALGAEGLVLHRGGRESQGALLQHYHYGTFSFATASYDDHMRLGLIDYDNWRLFLVEFERVIWVLLWGSSGLDADIEPVPLK</sequence>
<organism evidence="3 4">
    <name type="scientific">Lentithecium fluviatile CBS 122367</name>
    <dbReference type="NCBI Taxonomy" id="1168545"/>
    <lineage>
        <taxon>Eukaryota</taxon>
        <taxon>Fungi</taxon>
        <taxon>Dikarya</taxon>
        <taxon>Ascomycota</taxon>
        <taxon>Pezizomycotina</taxon>
        <taxon>Dothideomycetes</taxon>
        <taxon>Pleosporomycetidae</taxon>
        <taxon>Pleosporales</taxon>
        <taxon>Massarineae</taxon>
        <taxon>Lentitheciaceae</taxon>
        <taxon>Lentithecium</taxon>
    </lineage>
</organism>
<dbReference type="InterPro" id="IPR001466">
    <property type="entry name" value="Beta-lactam-related"/>
</dbReference>
<protein>
    <recommendedName>
        <fullName evidence="2">Beta-lactamase-related domain-containing protein</fullName>
    </recommendedName>
</protein>
<evidence type="ECO:0000313" key="4">
    <source>
        <dbReference type="Proteomes" id="UP000799291"/>
    </source>
</evidence>
<dbReference type="PANTHER" id="PTHR46825:SF14">
    <property type="entry name" value="BETA-LACTAMASE-RELATED DOMAIN-CONTAINING PROTEIN"/>
    <property type="match status" value="1"/>
</dbReference>
<dbReference type="PANTHER" id="PTHR46825">
    <property type="entry name" value="D-ALANYL-D-ALANINE-CARBOXYPEPTIDASE/ENDOPEPTIDASE AMPH"/>
    <property type="match status" value="1"/>
</dbReference>
<evidence type="ECO:0000313" key="3">
    <source>
        <dbReference type="EMBL" id="KAF2683276.1"/>
    </source>
</evidence>
<gene>
    <name evidence="3" type="ORF">K458DRAFT_389884</name>
</gene>
<dbReference type="Pfam" id="PF00144">
    <property type="entry name" value="Beta-lactamase"/>
    <property type="match status" value="1"/>
</dbReference>
<dbReference type="InterPro" id="IPR012338">
    <property type="entry name" value="Beta-lactam/transpept-like"/>
</dbReference>
<feature type="domain" description="Beta-lactamase-related" evidence="2">
    <location>
        <begin position="54"/>
        <end position="181"/>
    </location>
</feature>
<dbReference type="Proteomes" id="UP000799291">
    <property type="component" value="Unassembled WGS sequence"/>
</dbReference>
<dbReference type="EMBL" id="MU005584">
    <property type="protein sequence ID" value="KAF2683276.1"/>
    <property type="molecule type" value="Genomic_DNA"/>
</dbReference>
<dbReference type="InterPro" id="IPR050491">
    <property type="entry name" value="AmpC-like"/>
</dbReference>
<dbReference type="AlphaFoldDB" id="A0A6G1IYD6"/>
<accession>A0A6G1IYD6</accession>
<dbReference type="Gene3D" id="3.40.710.10">
    <property type="entry name" value="DD-peptidase/beta-lactamase superfamily"/>
    <property type="match status" value="1"/>
</dbReference>
<comment type="similarity">
    <text evidence="1">Belongs to the peptidase S12 family.</text>
</comment>
<name>A0A6G1IYD6_9PLEO</name>
<proteinExistence type="inferred from homology"/>
<keyword evidence="4" id="KW-1185">Reference proteome</keyword>
<reference evidence="3" key="1">
    <citation type="journal article" date="2020" name="Stud. Mycol.">
        <title>101 Dothideomycetes genomes: a test case for predicting lifestyles and emergence of pathogens.</title>
        <authorList>
            <person name="Haridas S."/>
            <person name="Albert R."/>
            <person name="Binder M."/>
            <person name="Bloem J."/>
            <person name="Labutti K."/>
            <person name="Salamov A."/>
            <person name="Andreopoulos B."/>
            <person name="Baker S."/>
            <person name="Barry K."/>
            <person name="Bills G."/>
            <person name="Bluhm B."/>
            <person name="Cannon C."/>
            <person name="Castanera R."/>
            <person name="Culley D."/>
            <person name="Daum C."/>
            <person name="Ezra D."/>
            <person name="Gonzalez J."/>
            <person name="Henrissat B."/>
            <person name="Kuo A."/>
            <person name="Liang C."/>
            <person name="Lipzen A."/>
            <person name="Lutzoni F."/>
            <person name="Magnuson J."/>
            <person name="Mondo S."/>
            <person name="Nolan M."/>
            <person name="Ohm R."/>
            <person name="Pangilinan J."/>
            <person name="Park H.-J."/>
            <person name="Ramirez L."/>
            <person name="Alfaro M."/>
            <person name="Sun H."/>
            <person name="Tritt A."/>
            <person name="Yoshinaga Y."/>
            <person name="Zwiers L.-H."/>
            <person name="Turgeon B."/>
            <person name="Goodwin S."/>
            <person name="Spatafora J."/>
            <person name="Crous P."/>
            <person name="Grigoriev I."/>
        </authorList>
    </citation>
    <scope>NUCLEOTIDE SEQUENCE</scope>
    <source>
        <strain evidence="3">CBS 122367</strain>
    </source>
</reference>